<reference evidence="1 2" key="1">
    <citation type="submission" date="2013-03" db="EMBL/GenBank/DDBJ databases">
        <authorList>
            <person name="Le V."/>
        </authorList>
    </citation>
    <scope>NUCLEOTIDE SEQUENCE [LARGE SCALE GENOMIC DNA]</scope>
    <source>
        <strain evidence="1 2">BiD32</strain>
    </source>
</reference>
<dbReference type="EMBL" id="CAVK010000060">
    <property type="protein sequence ID" value="CCW16921.1"/>
    <property type="molecule type" value="Genomic_DNA"/>
</dbReference>
<name>N1MIX7_9SPHN</name>
<sequence length="45" mass="5070">MLLLSQEARTRAIVSTPYFFSSRLEIVVKSRDLKGPWGGLFRVGS</sequence>
<proteinExistence type="predicted"/>
<reference evidence="2" key="2">
    <citation type="submission" date="2013-04" db="EMBL/GenBank/DDBJ databases">
        <title>Bisphenol A degrading Sphingobium sp. strain BiD32.</title>
        <authorList>
            <person name="Nielsen J.L."/>
            <person name="Zhou N.A."/>
            <person name="Kjeldal H."/>
        </authorList>
    </citation>
    <scope>NUCLEOTIDE SEQUENCE [LARGE SCALE GENOMIC DNA]</scope>
    <source>
        <strain evidence="2">BiD32</strain>
    </source>
</reference>
<comment type="caution">
    <text evidence="1">The sequence shown here is derived from an EMBL/GenBank/DDBJ whole genome shotgun (WGS) entry which is preliminary data.</text>
</comment>
<evidence type="ECO:0000313" key="2">
    <source>
        <dbReference type="Proteomes" id="UP000013201"/>
    </source>
</evidence>
<gene>
    <name evidence="1" type="ORF">EBBID32_12600</name>
</gene>
<evidence type="ECO:0000313" key="1">
    <source>
        <dbReference type="EMBL" id="CCW16921.1"/>
    </source>
</evidence>
<dbReference type="Proteomes" id="UP000013201">
    <property type="component" value="Unassembled WGS sequence"/>
</dbReference>
<dbReference type="AlphaFoldDB" id="N1MIX7"/>
<keyword evidence="2" id="KW-1185">Reference proteome</keyword>
<organism evidence="1 2">
    <name type="scientific">Sphingobium indicum BiD32</name>
    <dbReference type="NCBI Taxonomy" id="1301087"/>
    <lineage>
        <taxon>Bacteria</taxon>
        <taxon>Pseudomonadati</taxon>
        <taxon>Pseudomonadota</taxon>
        <taxon>Alphaproteobacteria</taxon>
        <taxon>Sphingomonadales</taxon>
        <taxon>Sphingomonadaceae</taxon>
        <taxon>Sphingobium</taxon>
    </lineage>
</organism>
<protein>
    <submittedName>
        <fullName evidence="1">Uncharacterized protein</fullName>
    </submittedName>
</protein>
<accession>N1MIX7</accession>